<comment type="caution">
    <text evidence="1">The sequence shown here is derived from an EMBL/GenBank/DDBJ whole genome shotgun (WGS) entry which is preliminary data.</text>
</comment>
<evidence type="ECO:0000313" key="1">
    <source>
        <dbReference type="EMBL" id="PAY84422.1"/>
    </source>
</evidence>
<gene>
    <name evidence="1" type="ORF">CEG97_19915</name>
</gene>
<dbReference type="EMBL" id="NIYV01000091">
    <property type="protein sequence ID" value="PAY84422.1"/>
    <property type="molecule type" value="Genomic_DNA"/>
</dbReference>
<protein>
    <submittedName>
        <fullName evidence="1">Uncharacterized protein</fullName>
    </submittedName>
</protein>
<organism evidence="1 2">
    <name type="scientific">Shigella flexneri</name>
    <dbReference type="NCBI Taxonomy" id="623"/>
    <lineage>
        <taxon>Bacteria</taxon>
        <taxon>Pseudomonadati</taxon>
        <taxon>Pseudomonadota</taxon>
        <taxon>Gammaproteobacteria</taxon>
        <taxon>Enterobacterales</taxon>
        <taxon>Enterobacteriaceae</taxon>
        <taxon>Shigella</taxon>
    </lineage>
</organism>
<sequence length="67" mass="7725">MAYRYPVDFTEPDHTNPVYHSGNMGVKIFPLTGRRVWLKTKVSVGIKNAVILFQNLMRQMPVVTPTY</sequence>
<accession>A0A7Z1IZ33</accession>
<proteinExistence type="predicted"/>
<reference evidence="2" key="1">
    <citation type="submission" date="2017-06" db="EMBL/GenBank/DDBJ databases">
        <title>WGS of SAMN07203007.</title>
        <authorList>
            <person name="Fouts D."/>
            <person name="Sutton G."/>
            <person name="Nguyen K."/>
            <person name="Thamlikitkul V."/>
        </authorList>
    </citation>
    <scope>NUCLEOTIDE SEQUENCE [LARGE SCALE GENOMIC DNA]</scope>
    <source>
        <strain evidence="2">ESBL-06065-006</strain>
    </source>
</reference>
<dbReference type="Proteomes" id="UP000217822">
    <property type="component" value="Unassembled WGS sequence"/>
</dbReference>
<name>A0A7Z1IZ33_SHIFL</name>
<dbReference type="AlphaFoldDB" id="A0A7Z1IZ33"/>
<evidence type="ECO:0000313" key="2">
    <source>
        <dbReference type="Proteomes" id="UP000217822"/>
    </source>
</evidence>